<dbReference type="Pfam" id="PF01035">
    <property type="entry name" value="DNA_binding_1"/>
    <property type="match status" value="1"/>
</dbReference>
<evidence type="ECO:0000256" key="6">
    <source>
        <dbReference type="ARBA" id="ARBA00022763"/>
    </source>
</evidence>
<keyword evidence="3 9" id="KW-0963">Cytoplasm</keyword>
<keyword evidence="6 9" id="KW-0227">DNA damage</keyword>
<dbReference type="InterPro" id="IPR001497">
    <property type="entry name" value="MethylDNA_cys_MeTrfase_AS"/>
</dbReference>
<comment type="subcellular location">
    <subcellularLocation>
        <location evidence="9">Cytoplasm</location>
    </subcellularLocation>
</comment>
<dbReference type="RefSeq" id="WP_217747448.1">
    <property type="nucleotide sequence ID" value="NZ_JAHOEB010000024.1"/>
</dbReference>
<evidence type="ECO:0000313" key="12">
    <source>
        <dbReference type="EMBL" id="MBV3382560.1"/>
    </source>
</evidence>
<evidence type="ECO:0000259" key="10">
    <source>
        <dbReference type="Pfam" id="PF01035"/>
    </source>
</evidence>
<comment type="caution">
    <text evidence="12">The sequence shown here is derived from an EMBL/GenBank/DDBJ whole genome shotgun (WGS) entry which is preliminary data.</text>
</comment>
<keyword evidence="5 9" id="KW-0808">Transferase</keyword>
<dbReference type="InterPro" id="IPR014048">
    <property type="entry name" value="MethylDNA_cys_MeTrfase_DNA-bd"/>
</dbReference>
<feature type="active site" description="Nucleophile; methyl group acceptor" evidence="9">
    <location>
        <position position="134"/>
    </location>
</feature>
<comment type="miscellaneous">
    <text evidence="9">This enzyme catalyzes only one turnover and therefore is not strictly catalytic. According to one definition, an enzyme is a biocatalyst that acts repeatedly and over many reaction cycles.</text>
</comment>
<dbReference type="PROSITE" id="PS00374">
    <property type="entry name" value="MGMT"/>
    <property type="match status" value="1"/>
</dbReference>
<dbReference type="FunFam" id="1.10.10.10:FF:000214">
    <property type="entry name" value="Methylated-DNA--protein-cysteine methyltransferase"/>
    <property type="match status" value="1"/>
</dbReference>
<dbReference type="EC" id="2.1.1.63" evidence="9"/>
<evidence type="ECO:0000313" key="13">
    <source>
        <dbReference type="EMBL" id="MBV3392653.1"/>
    </source>
</evidence>
<dbReference type="PANTHER" id="PTHR10815:SF5">
    <property type="entry name" value="METHYLATED-DNA--PROTEIN-CYSTEINE METHYLTRANSFERASE"/>
    <property type="match status" value="1"/>
</dbReference>
<dbReference type="GO" id="GO:0005737">
    <property type="term" value="C:cytoplasm"/>
    <property type="evidence" value="ECO:0007669"/>
    <property type="project" value="UniProtKB-SubCell"/>
</dbReference>
<evidence type="ECO:0000256" key="8">
    <source>
        <dbReference type="ARBA" id="ARBA00049348"/>
    </source>
</evidence>
<dbReference type="Pfam" id="PF02870">
    <property type="entry name" value="Methyltransf_1N"/>
    <property type="match status" value="1"/>
</dbReference>
<dbReference type="InterPro" id="IPR008332">
    <property type="entry name" value="MethylG_MeTrfase_N"/>
</dbReference>
<dbReference type="Proteomes" id="UP001196408">
    <property type="component" value="Unassembled WGS sequence"/>
</dbReference>
<evidence type="ECO:0000259" key="11">
    <source>
        <dbReference type="Pfam" id="PF02870"/>
    </source>
</evidence>
<evidence type="ECO:0000256" key="3">
    <source>
        <dbReference type="ARBA" id="ARBA00022490"/>
    </source>
</evidence>
<comment type="function">
    <text evidence="9">Involved in the cellular defense against the biological effects of O6-methylguanine (O6-MeG) and O4-methylthymine (O4-MeT) in DNA. Repairs the methylated nucleobase in DNA by stoichiometrically transferring the methyl group to a cysteine residue in the enzyme. This is a suicide reaction: the enzyme is irreversibly inactivated.</text>
</comment>
<evidence type="ECO:0000256" key="7">
    <source>
        <dbReference type="ARBA" id="ARBA00023204"/>
    </source>
</evidence>
<keyword evidence="15" id="KW-1185">Reference proteome</keyword>
<feature type="domain" description="Methylguanine DNA methyltransferase ribonuclease-like" evidence="11">
    <location>
        <begin position="5"/>
        <end position="73"/>
    </location>
</feature>
<protein>
    <recommendedName>
        <fullName evidence="9">Methylated-DNA--protein-cysteine methyltransferase</fullName>
        <ecNumber evidence="9">2.1.1.63</ecNumber>
    </recommendedName>
    <alternativeName>
        <fullName evidence="9">6-O-methylguanine-DNA methyltransferase</fullName>
        <shortName evidence="9">MGMT</shortName>
    </alternativeName>
    <alternativeName>
        <fullName evidence="9">O-6-methylguanine-DNA-alkyltransferase</fullName>
    </alternativeName>
</protein>
<reference evidence="12 15" key="1">
    <citation type="submission" date="2021-06" db="EMBL/GenBank/DDBJ databases">
        <title>Collection of gut derived symbiotic bacterial strains cultured from healthy donors.</title>
        <authorList>
            <person name="Lin H."/>
            <person name="Littmann E."/>
            <person name="Pamer E.G."/>
        </authorList>
    </citation>
    <scope>NUCLEOTIDE SEQUENCE</scope>
    <source>
        <strain evidence="13 15">MSK.21.70</strain>
        <strain evidence="12">MSK.21.82</strain>
    </source>
</reference>
<dbReference type="GO" id="GO:0006307">
    <property type="term" value="P:DNA alkylation repair"/>
    <property type="evidence" value="ECO:0007669"/>
    <property type="project" value="UniProtKB-UniRule"/>
</dbReference>
<dbReference type="GO" id="GO:0032259">
    <property type="term" value="P:methylation"/>
    <property type="evidence" value="ECO:0007669"/>
    <property type="project" value="UniProtKB-KW"/>
</dbReference>
<gene>
    <name evidence="12" type="ORF">KSV97_04790</name>
    <name evidence="13" type="ORF">KSW06_05155</name>
</gene>
<evidence type="ECO:0000313" key="14">
    <source>
        <dbReference type="Proteomes" id="UP001196408"/>
    </source>
</evidence>
<feature type="domain" description="Methylated-DNA-[protein]-cysteine S-methyltransferase DNA binding" evidence="10">
    <location>
        <begin position="78"/>
        <end position="162"/>
    </location>
</feature>
<dbReference type="GO" id="GO:0003908">
    <property type="term" value="F:methylated-DNA-[protein]-cysteine S-methyltransferase activity"/>
    <property type="evidence" value="ECO:0007669"/>
    <property type="project" value="UniProtKB-UniRule"/>
</dbReference>
<dbReference type="PANTHER" id="PTHR10815">
    <property type="entry name" value="METHYLATED-DNA--PROTEIN-CYSTEINE METHYLTRANSFERASE"/>
    <property type="match status" value="1"/>
</dbReference>
<evidence type="ECO:0000256" key="9">
    <source>
        <dbReference type="HAMAP-Rule" id="MF_00772"/>
    </source>
</evidence>
<dbReference type="Proteomes" id="UP001197492">
    <property type="component" value="Unassembled WGS sequence"/>
</dbReference>
<evidence type="ECO:0000313" key="15">
    <source>
        <dbReference type="Proteomes" id="UP001197492"/>
    </source>
</evidence>
<comment type="catalytic activity">
    <reaction evidence="1 9">
        <text>a 4-O-methyl-thymidine in DNA + L-cysteinyl-[protein] = a thymidine in DNA + S-methyl-L-cysteinyl-[protein]</text>
        <dbReference type="Rhea" id="RHEA:53428"/>
        <dbReference type="Rhea" id="RHEA-COMP:10131"/>
        <dbReference type="Rhea" id="RHEA-COMP:10132"/>
        <dbReference type="Rhea" id="RHEA-COMP:13555"/>
        <dbReference type="Rhea" id="RHEA-COMP:13556"/>
        <dbReference type="ChEBI" id="CHEBI:29950"/>
        <dbReference type="ChEBI" id="CHEBI:82612"/>
        <dbReference type="ChEBI" id="CHEBI:137386"/>
        <dbReference type="ChEBI" id="CHEBI:137387"/>
        <dbReference type="EC" id="2.1.1.63"/>
    </reaction>
</comment>
<evidence type="ECO:0000256" key="2">
    <source>
        <dbReference type="ARBA" id="ARBA00008711"/>
    </source>
</evidence>
<proteinExistence type="inferred from homology"/>
<comment type="catalytic activity">
    <reaction evidence="8 9">
        <text>a 6-O-methyl-2'-deoxyguanosine in DNA + L-cysteinyl-[protein] = S-methyl-L-cysteinyl-[protein] + a 2'-deoxyguanosine in DNA</text>
        <dbReference type="Rhea" id="RHEA:24000"/>
        <dbReference type="Rhea" id="RHEA-COMP:10131"/>
        <dbReference type="Rhea" id="RHEA-COMP:10132"/>
        <dbReference type="Rhea" id="RHEA-COMP:11367"/>
        <dbReference type="Rhea" id="RHEA-COMP:11368"/>
        <dbReference type="ChEBI" id="CHEBI:29950"/>
        <dbReference type="ChEBI" id="CHEBI:82612"/>
        <dbReference type="ChEBI" id="CHEBI:85445"/>
        <dbReference type="ChEBI" id="CHEBI:85448"/>
        <dbReference type="EC" id="2.1.1.63"/>
    </reaction>
</comment>
<organism evidence="12 14">
    <name type="scientific">Catenibacterium mitsuokai</name>
    <dbReference type="NCBI Taxonomy" id="100886"/>
    <lineage>
        <taxon>Bacteria</taxon>
        <taxon>Bacillati</taxon>
        <taxon>Bacillota</taxon>
        <taxon>Erysipelotrichia</taxon>
        <taxon>Erysipelotrichales</taxon>
        <taxon>Coprobacillaceae</taxon>
        <taxon>Catenibacterium</taxon>
    </lineage>
</organism>
<dbReference type="EMBL" id="JAHOEF010000022">
    <property type="protein sequence ID" value="MBV3382560.1"/>
    <property type="molecule type" value="Genomic_DNA"/>
</dbReference>
<evidence type="ECO:0000256" key="1">
    <source>
        <dbReference type="ARBA" id="ARBA00001286"/>
    </source>
</evidence>
<dbReference type="AlphaFoldDB" id="A0AAW4MTM3"/>
<comment type="similarity">
    <text evidence="2 9">Belongs to the MGMT family.</text>
</comment>
<dbReference type="HAMAP" id="MF_00772">
    <property type="entry name" value="OGT"/>
    <property type="match status" value="1"/>
</dbReference>
<dbReference type="GeneID" id="301324042"/>
<keyword evidence="4 9" id="KW-0489">Methyltransferase</keyword>
<evidence type="ECO:0000256" key="5">
    <source>
        <dbReference type="ARBA" id="ARBA00022679"/>
    </source>
</evidence>
<dbReference type="InterPro" id="IPR023546">
    <property type="entry name" value="MGMT"/>
</dbReference>
<dbReference type="EMBL" id="JAHOEL010000024">
    <property type="protein sequence ID" value="MBV3392653.1"/>
    <property type="molecule type" value="Genomic_DNA"/>
</dbReference>
<dbReference type="CDD" id="cd06445">
    <property type="entry name" value="ATase"/>
    <property type="match status" value="1"/>
</dbReference>
<name>A0AAW4MTM3_9FIRM</name>
<evidence type="ECO:0000256" key="4">
    <source>
        <dbReference type="ARBA" id="ARBA00022603"/>
    </source>
</evidence>
<sequence length="163" mass="18426">MTHIGHYQSPLGDILIATDEIGVYGLWFENQKYYASGLKEPYEEKDTELILKVKKWLDLYFKQEQPPIDFPLHFIGTDFQKEVWEILCDIPYGHTMTYGEIANILAQRRGVKRFSAQAVGGAVGHNRISIIVPCHRVLGSNGSLTGYAGGIDRKEALLKLESQ</sequence>
<dbReference type="NCBIfam" id="TIGR00589">
    <property type="entry name" value="ogt"/>
    <property type="match status" value="1"/>
</dbReference>
<keyword evidence="7 9" id="KW-0234">DNA repair</keyword>
<accession>A0AAW4MTM3</accession>